<sequence>MEILAQILDIKDVAAWFLNKNPAPHKKLQKLCYYAVAWHYTLFDAPLCTRDEFQAWVHGPVNTVLYNQYKGTGWQPIHPNGEVDFGDKEEFMEMIWLTYGDLSGVQLEILTHEEEPWIKARNGLGIYESSENIISIDEMKKYYAKEYENSQNE</sequence>
<accession>A0AAE4MGP4</accession>
<evidence type="ECO:0000259" key="1">
    <source>
        <dbReference type="Pfam" id="PF13274"/>
    </source>
</evidence>
<dbReference type="EMBL" id="JAWDKD010000003">
    <property type="protein sequence ID" value="MDV0446277.1"/>
    <property type="molecule type" value="Genomic_DNA"/>
</dbReference>
<keyword evidence="3" id="KW-1185">Reference proteome</keyword>
<evidence type="ECO:0000313" key="3">
    <source>
        <dbReference type="Proteomes" id="UP001271789"/>
    </source>
</evidence>
<proteinExistence type="predicted"/>
<protein>
    <recommendedName>
        <fullName evidence="1">Antitoxin SocA-like Panacea domain-containing protein</fullName>
    </recommendedName>
</protein>
<organism evidence="2 3">
    <name type="scientific">Methanolapillus africanus</name>
    <dbReference type="NCBI Taxonomy" id="3028297"/>
    <lineage>
        <taxon>Archaea</taxon>
        <taxon>Methanobacteriati</taxon>
        <taxon>Methanobacteriota</taxon>
        <taxon>Stenosarchaea group</taxon>
        <taxon>Methanomicrobia</taxon>
        <taxon>Methanosarcinales</taxon>
        <taxon>Methanosarcinaceae</taxon>
        <taxon>Methanolapillus</taxon>
    </lineage>
</organism>
<reference evidence="2" key="1">
    <citation type="submission" date="2023-06" db="EMBL/GenBank/DDBJ databases">
        <title>Genome sequence of Methanosarcinaceae archaeon Ag5.</title>
        <authorList>
            <person name="Protasov E."/>
            <person name="Platt K."/>
            <person name="Poehlein A."/>
            <person name="Daniel R."/>
            <person name="Brune A."/>
        </authorList>
    </citation>
    <scope>NUCLEOTIDE SEQUENCE</scope>
    <source>
        <strain evidence="2">Ag5</strain>
    </source>
</reference>
<dbReference type="RefSeq" id="WP_338098661.1">
    <property type="nucleotide sequence ID" value="NZ_JAWDKD010000003.1"/>
</dbReference>
<dbReference type="AlphaFoldDB" id="A0AAE4MGP4"/>
<dbReference type="Pfam" id="PF13274">
    <property type="entry name" value="SocA_Panacea"/>
    <property type="match status" value="1"/>
</dbReference>
<dbReference type="InterPro" id="IPR025272">
    <property type="entry name" value="SocA_Panacea"/>
</dbReference>
<name>A0AAE4MGP4_9EURY</name>
<feature type="domain" description="Antitoxin SocA-like Panacea" evidence="1">
    <location>
        <begin position="28"/>
        <end position="117"/>
    </location>
</feature>
<gene>
    <name evidence="2" type="ORF">MsAg5_01060</name>
</gene>
<dbReference type="Proteomes" id="UP001271789">
    <property type="component" value="Unassembled WGS sequence"/>
</dbReference>
<comment type="caution">
    <text evidence="2">The sequence shown here is derived from an EMBL/GenBank/DDBJ whole genome shotgun (WGS) entry which is preliminary data.</text>
</comment>
<evidence type="ECO:0000313" key="2">
    <source>
        <dbReference type="EMBL" id="MDV0446277.1"/>
    </source>
</evidence>